<dbReference type="InterPro" id="IPR047641">
    <property type="entry name" value="ABC_transpr_MalK/UgpC-like"/>
</dbReference>
<dbReference type="PANTHER" id="PTHR43875:SF15">
    <property type="entry name" value="TREHALOSE IMPORT ATP-BINDING PROTEIN SUGC"/>
    <property type="match status" value="1"/>
</dbReference>
<reference evidence="8 9" key="1">
    <citation type="journal article" date="2017" name="ISME J.">
        <title>Energy and carbon metabolisms in a deep terrestrial subsurface fluid microbial community.</title>
        <authorList>
            <person name="Momper L."/>
            <person name="Jungbluth S.P."/>
            <person name="Lee M.D."/>
            <person name="Amend J.P."/>
        </authorList>
    </citation>
    <scope>NUCLEOTIDE SEQUENCE [LARGE SCALE GENOMIC DNA]</scope>
    <source>
        <strain evidence="8">SURF_5</strain>
    </source>
</reference>
<dbReference type="GO" id="GO:0140359">
    <property type="term" value="F:ABC-type transporter activity"/>
    <property type="evidence" value="ECO:0007669"/>
    <property type="project" value="InterPro"/>
</dbReference>
<dbReference type="InterPro" id="IPR027417">
    <property type="entry name" value="P-loop_NTPase"/>
</dbReference>
<organism evidence="8 9">
    <name type="scientific">Abyssobacteria bacterium (strain SURF_5)</name>
    <dbReference type="NCBI Taxonomy" id="2093360"/>
    <lineage>
        <taxon>Bacteria</taxon>
        <taxon>Pseudomonadati</taxon>
        <taxon>Candidatus Hydrogenedentota</taxon>
        <taxon>Candidatus Abyssobacteria</taxon>
    </lineage>
</organism>
<gene>
    <name evidence="8" type="ORF">C4520_21945</name>
</gene>
<dbReference type="Pfam" id="PF00005">
    <property type="entry name" value="ABC_tran"/>
    <property type="match status" value="1"/>
</dbReference>
<evidence type="ECO:0000313" key="8">
    <source>
        <dbReference type="EMBL" id="RJP14017.1"/>
    </source>
</evidence>
<proteinExistence type="predicted"/>
<dbReference type="GO" id="GO:0055052">
    <property type="term" value="C:ATP-binding cassette (ABC) transporter complex, substrate-binding subunit-containing"/>
    <property type="evidence" value="ECO:0007669"/>
    <property type="project" value="TreeGrafter"/>
</dbReference>
<dbReference type="InterPro" id="IPR017871">
    <property type="entry name" value="ABC_transporter-like_CS"/>
</dbReference>
<evidence type="ECO:0000313" key="9">
    <source>
        <dbReference type="Proteomes" id="UP000265882"/>
    </source>
</evidence>
<dbReference type="Gene3D" id="3.40.50.300">
    <property type="entry name" value="P-loop containing nucleotide triphosphate hydrolases"/>
    <property type="match status" value="1"/>
</dbReference>
<evidence type="ECO:0000259" key="7">
    <source>
        <dbReference type="PROSITE" id="PS50893"/>
    </source>
</evidence>
<keyword evidence="3" id="KW-0547">Nucleotide-binding</keyword>
<accession>A0A3A4MUP5</accession>
<dbReference type="GO" id="GO:0008643">
    <property type="term" value="P:carbohydrate transport"/>
    <property type="evidence" value="ECO:0007669"/>
    <property type="project" value="InterPro"/>
</dbReference>
<dbReference type="Gene3D" id="2.40.50.140">
    <property type="entry name" value="Nucleic acid-binding proteins"/>
    <property type="match status" value="1"/>
</dbReference>
<dbReference type="InterPro" id="IPR008995">
    <property type="entry name" value="Mo/tungstate-bd_C_term_dom"/>
</dbReference>
<dbReference type="InterPro" id="IPR003439">
    <property type="entry name" value="ABC_transporter-like_ATP-bd"/>
</dbReference>
<dbReference type="Gene3D" id="2.40.50.100">
    <property type="match status" value="1"/>
</dbReference>
<sequence length="366" mass="39846">MSALVLKSLTKVFDNKVVALDRVCLEVDEGELLVILGPSGSGKSTILRLIAGLDKPSSGEIFIGGKPATHTPPRERDIAMVFQDYALYPHFNVAQNLGFGLKMRRVPKSEIQARVLETARMLGIDGLLERKPKELSGGQRQRVALGRALVRKPKVFLFDEPLSNLDPALRVQLRQEIKQIHDALGATVVYVTHDQHEAMLIGRRVAILRAGVLEQVGTPSDLYCRPGNLFVAGFLGTPPINFVECRAEMKNGRTELVCGNDEGKKFQLDVSPVPPRISLAFRPEDVLLGNAGENASLSGTALVHLIEPMAGETVIHLEDGSISFCARSLGFLDLAPGSRVAYSIPQDKLLLFEEGTGKRIGSQNIS</sequence>
<dbReference type="SUPFAM" id="SSF50331">
    <property type="entry name" value="MOP-like"/>
    <property type="match status" value="1"/>
</dbReference>
<feature type="domain" description="ABC transporter" evidence="7">
    <location>
        <begin position="4"/>
        <end position="235"/>
    </location>
</feature>
<name>A0A3A4MUP5_ABYX5</name>
<dbReference type="FunFam" id="3.40.50.300:FF:000042">
    <property type="entry name" value="Maltose/maltodextrin ABC transporter, ATP-binding protein"/>
    <property type="match status" value="1"/>
</dbReference>
<dbReference type="GO" id="GO:0016887">
    <property type="term" value="F:ATP hydrolysis activity"/>
    <property type="evidence" value="ECO:0007669"/>
    <property type="project" value="InterPro"/>
</dbReference>
<dbReference type="PROSITE" id="PS00211">
    <property type="entry name" value="ABC_TRANSPORTER_1"/>
    <property type="match status" value="1"/>
</dbReference>
<dbReference type="CDD" id="cd03301">
    <property type="entry name" value="ABC_MalK_N"/>
    <property type="match status" value="1"/>
</dbReference>
<dbReference type="GO" id="GO:0005524">
    <property type="term" value="F:ATP binding"/>
    <property type="evidence" value="ECO:0007669"/>
    <property type="project" value="UniProtKB-KW"/>
</dbReference>
<keyword evidence="4 8" id="KW-0067">ATP-binding</keyword>
<dbReference type="SMART" id="SM00382">
    <property type="entry name" value="AAA"/>
    <property type="match status" value="1"/>
</dbReference>
<keyword evidence="5" id="KW-1278">Translocase</keyword>
<evidence type="ECO:0000256" key="4">
    <source>
        <dbReference type="ARBA" id="ARBA00022840"/>
    </source>
</evidence>
<evidence type="ECO:0000256" key="1">
    <source>
        <dbReference type="ARBA" id="ARBA00022448"/>
    </source>
</evidence>
<dbReference type="PANTHER" id="PTHR43875">
    <property type="entry name" value="MALTODEXTRIN IMPORT ATP-BINDING PROTEIN MSMX"/>
    <property type="match status" value="1"/>
</dbReference>
<keyword evidence="1" id="KW-0813">Transport</keyword>
<dbReference type="SUPFAM" id="SSF52540">
    <property type="entry name" value="P-loop containing nucleoside triphosphate hydrolases"/>
    <property type="match status" value="1"/>
</dbReference>
<evidence type="ECO:0000256" key="2">
    <source>
        <dbReference type="ARBA" id="ARBA00022475"/>
    </source>
</evidence>
<dbReference type="InterPro" id="IPR015855">
    <property type="entry name" value="ABC_transpr_MalK-like"/>
</dbReference>
<dbReference type="InterPro" id="IPR012340">
    <property type="entry name" value="NA-bd_OB-fold"/>
</dbReference>
<comment type="caution">
    <text evidence="8">The sequence shown here is derived from an EMBL/GenBank/DDBJ whole genome shotgun (WGS) entry which is preliminary data.</text>
</comment>
<protein>
    <submittedName>
        <fullName evidence="8">ABC transporter ATP-binding protein</fullName>
    </submittedName>
</protein>
<dbReference type="AlphaFoldDB" id="A0A3A4MUP5"/>
<dbReference type="Proteomes" id="UP000265882">
    <property type="component" value="Unassembled WGS sequence"/>
</dbReference>
<evidence type="ECO:0000256" key="3">
    <source>
        <dbReference type="ARBA" id="ARBA00022741"/>
    </source>
</evidence>
<evidence type="ECO:0000256" key="6">
    <source>
        <dbReference type="ARBA" id="ARBA00023136"/>
    </source>
</evidence>
<dbReference type="InterPro" id="IPR003593">
    <property type="entry name" value="AAA+_ATPase"/>
</dbReference>
<keyword evidence="2" id="KW-1003">Cell membrane</keyword>
<dbReference type="EMBL" id="QZKU01000145">
    <property type="protein sequence ID" value="RJP14017.1"/>
    <property type="molecule type" value="Genomic_DNA"/>
</dbReference>
<keyword evidence="6" id="KW-0472">Membrane</keyword>
<dbReference type="PROSITE" id="PS50893">
    <property type="entry name" value="ABC_TRANSPORTER_2"/>
    <property type="match status" value="1"/>
</dbReference>
<evidence type="ECO:0000256" key="5">
    <source>
        <dbReference type="ARBA" id="ARBA00022967"/>
    </source>
</evidence>